<dbReference type="Pfam" id="PF12698">
    <property type="entry name" value="ABC2_membrane_3"/>
    <property type="match status" value="1"/>
</dbReference>
<dbReference type="EMBL" id="BANT01000022">
    <property type="protein sequence ID" value="GAC57646.1"/>
    <property type="molecule type" value="Genomic_DNA"/>
</dbReference>
<dbReference type="Proteomes" id="UP000053405">
    <property type="component" value="Unassembled WGS sequence"/>
</dbReference>
<comment type="subcellular location">
    <subcellularLocation>
        <location evidence="1">Membrane</location>
        <topology evidence="1">Multi-pass membrane protein</topology>
    </subcellularLocation>
</comment>
<feature type="domain" description="ABC-2 type transporter transmembrane" evidence="6">
    <location>
        <begin position="23"/>
        <end position="155"/>
    </location>
</feature>
<dbReference type="PANTHER" id="PTHR43077:SF5">
    <property type="entry name" value="PHAGE INFECTION PROTEIN"/>
    <property type="match status" value="1"/>
</dbReference>
<evidence type="ECO:0000259" key="6">
    <source>
        <dbReference type="Pfam" id="PF12698"/>
    </source>
</evidence>
<dbReference type="RefSeq" id="WP_005940181.1">
    <property type="nucleotide sequence ID" value="NZ_ATVK01000050.1"/>
</dbReference>
<evidence type="ECO:0000313" key="7">
    <source>
        <dbReference type="EMBL" id="GAC57646.1"/>
    </source>
</evidence>
<feature type="transmembrane region" description="Helical" evidence="5">
    <location>
        <begin position="512"/>
        <end position="531"/>
    </location>
</feature>
<accession>L7LA69</accession>
<comment type="caution">
    <text evidence="7">The sequence shown here is derived from an EMBL/GenBank/DDBJ whole genome shotgun (WGS) entry which is preliminary data.</text>
</comment>
<protein>
    <recommendedName>
        <fullName evidence="6">ABC-2 type transporter transmembrane domain-containing protein</fullName>
    </recommendedName>
</protein>
<dbReference type="STRING" id="1121927.GOHSU_22_01060"/>
<keyword evidence="3 5" id="KW-1133">Transmembrane helix</keyword>
<evidence type="ECO:0000313" key="8">
    <source>
        <dbReference type="Proteomes" id="UP000053405"/>
    </source>
</evidence>
<dbReference type="GO" id="GO:0140359">
    <property type="term" value="F:ABC-type transporter activity"/>
    <property type="evidence" value="ECO:0007669"/>
    <property type="project" value="InterPro"/>
</dbReference>
<keyword evidence="2 5" id="KW-0812">Transmembrane</keyword>
<evidence type="ECO:0000256" key="1">
    <source>
        <dbReference type="ARBA" id="ARBA00004141"/>
    </source>
</evidence>
<evidence type="ECO:0000256" key="3">
    <source>
        <dbReference type="ARBA" id="ARBA00022989"/>
    </source>
</evidence>
<dbReference type="InterPro" id="IPR013525">
    <property type="entry name" value="ABC2_TM"/>
</dbReference>
<feature type="transmembrane region" description="Helical" evidence="5">
    <location>
        <begin position="481"/>
        <end position="505"/>
    </location>
</feature>
<dbReference type="eggNOG" id="COG1511">
    <property type="taxonomic scope" value="Bacteria"/>
</dbReference>
<keyword evidence="8" id="KW-1185">Reference proteome</keyword>
<dbReference type="InterPro" id="IPR017500">
    <property type="entry name" value="Phage_infect_YhgE_N"/>
</dbReference>
<dbReference type="AlphaFoldDB" id="L7LA69"/>
<feature type="transmembrane region" description="Helical" evidence="5">
    <location>
        <begin position="406"/>
        <end position="427"/>
    </location>
</feature>
<gene>
    <name evidence="7" type="ORF">GOHSU_22_01060</name>
</gene>
<reference evidence="7 8" key="1">
    <citation type="submission" date="2012-12" db="EMBL/GenBank/DDBJ databases">
        <title>Whole genome shotgun sequence of Gordonia hirsuta NBRC 16056.</title>
        <authorList>
            <person name="Isaki-Nakamura S."/>
            <person name="Hosoyama A."/>
            <person name="Tsuchikane K."/>
            <person name="Katsumata H."/>
            <person name="Baba S."/>
            <person name="Yamazaki S."/>
            <person name="Fujita N."/>
        </authorList>
    </citation>
    <scope>NUCLEOTIDE SEQUENCE [LARGE SCALE GENOMIC DNA]</scope>
    <source>
        <strain evidence="7 8">NBRC 16056</strain>
    </source>
</reference>
<sequence>MTTTSTPKTGLQRSRLLRLIVAVLVLIPLVVSAIYMWVLWDPTKTVKDMPVAIVNQDVGYTDASGETNAGANVANNLVESAALGFQVVDRKAAYQGLNEDDFYFVIDIPKDFSQSLKTITQPEAAPALITVTFNDNNTIKASSIGASAIEKIYASVLKGVSSTTTGALVDGTQKLADGLRTAADGSQQLADGTSTLASGVTEDLAPGVDRAREGSTKLAAGANTLSDGMLTLQSGTDTLGSGATELADGIERLTGAIPLAEVNQLLNQAQSVLPNASALSTVQELISGLERLQAGSREIATQLTDPNAQYRSGVDRLTDGAAQLKDGTAELAAGMVTLDAGVDRLSAGAVQLQEGAGQLATGLTAGAEAAPDFGGEEERMSLAALLSTPMTKEHQNLAQAQFSGPGGAPAILLIASMLVPIVVFLTFRGQRFVSDEETPRTLADVGRRAVAVSGVSLAVMAVVGVLAWITRDPMPEPARMWQVVLITIAATLMNVALVSVLFTLFGYIVGTLASLSWFMLQLFSYGGIWMIQTMPAPFKWLNPISPLTYVRDGYIAGFNGVGGFWGSLVILIVIGLIGLAITFWAAGFQRKRYEKARQALSDEQTEQLVGAVD</sequence>
<evidence type="ECO:0000256" key="4">
    <source>
        <dbReference type="ARBA" id="ARBA00023136"/>
    </source>
</evidence>
<dbReference type="Gene3D" id="3.40.1710.10">
    <property type="entry name" value="abc type-2 transporter like domain"/>
    <property type="match status" value="1"/>
</dbReference>
<feature type="transmembrane region" description="Helical" evidence="5">
    <location>
        <begin position="448"/>
        <end position="469"/>
    </location>
</feature>
<dbReference type="InterPro" id="IPR023908">
    <property type="entry name" value="xxxLxxG_rpt"/>
</dbReference>
<name>L7LA69_9ACTN</name>
<dbReference type="NCBIfam" id="TIGR03061">
    <property type="entry name" value="pip_yhgE_Nterm"/>
    <property type="match status" value="1"/>
</dbReference>
<organism evidence="7 8">
    <name type="scientific">Gordonia hirsuta DSM 44140 = NBRC 16056</name>
    <dbReference type="NCBI Taxonomy" id="1121927"/>
    <lineage>
        <taxon>Bacteria</taxon>
        <taxon>Bacillati</taxon>
        <taxon>Actinomycetota</taxon>
        <taxon>Actinomycetes</taxon>
        <taxon>Mycobacteriales</taxon>
        <taxon>Gordoniaceae</taxon>
        <taxon>Gordonia</taxon>
    </lineage>
</organism>
<evidence type="ECO:0000256" key="2">
    <source>
        <dbReference type="ARBA" id="ARBA00022692"/>
    </source>
</evidence>
<proteinExistence type="predicted"/>
<dbReference type="OrthoDB" id="9811483at2"/>
<keyword evidence="4 5" id="KW-0472">Membrane</keyword>
<feature type="transmembrane region" description="Helical" evidence="5">
    <location>
        <begin position="564"/>
        <end position="588"/>
    </location>
</feature>
<feature type="transmembrane region" description="Helical" evidence="5">
    <location>
        <begin position="16"/>
        <end position="40"/>
    </location>
</feature>
<dbReference type="NCBIfam" id="TIGR03057">
    <property type="entry name" value="xxxLxxG_by_4"/>
    <property type="match status" value="6"/>
</dbReference>
<dbReference type="GO" id="GO:0016020">
    <property type="term" value="C:membrane"/>
    <property type="evidence" value="ECO:0007669"/>
    <property type="project" value="UniProtKB-SubCell"/>
</dbReference>
<dbReference type="PANTHER" id="PTHR43077">
    <property type="entry name" value="TRANSPORT PERMEASE YVFS-RELATED"/>
    <property type="match status" value="1"/>
</dbReference>
<dbReference type="InterPro" id="IPR051328">
    <property type="entry name" value="T7SS_ABC-Transporter"/>
</dbReference>
<evidence type="ECO:0000256" key="5">
    <source>
        <dbReference type="SAM" id="Phobius"/>
    </source>
</evidence>